<evidence type="ECO:0000256" key="2">
    <source>
        <dbReference type="ARBA" id="ARBA00023125"/>
    </source>
</evidence>
<evidence type="ECO:0000256" key="1">
    <source>
        <dbReference type="ARBA" id="ARBA00023015"/>
    </source>
</evidence>
<dbReference type="SMART" id="SM00342">
    <property type="entry name" value="HTH_ARAC"/>
    <property type="match status" value="1"/>
</dbReference>
<dbReference type="RefSeq" id="WP_158243295.1">
    <property type="nucleotide sequence ID" value="NZ_CP083589.1"/>
</dbReference>
<dbReference type="Proteomes" id="UP001260715">
    <property type="component" value="Unassembled WGS sequence"/>
</dbReference>
<dbReference type="InterPro" id="IPR018060">
    <property type="entry name" value="HTH_AraC"/>
</dbReference>
<keyword evidence="3" id="KW-0804">Transcription</keyword>
<feature type="domain" description="HTH araC/xylS-type" evidence="4">
    <location>
        <begin position="184"/>
        <end position="280"/>
    </location>
</feature>
<comment type="caution">
    <text evidence="5">The sequence shown here is derived from an EMBL/GenBank/DDBJ whole genome shotgun (WGS) entry which is preliminary data.</text>
</comment>
<dbReference type="PANTHER" id="PTHR46796">
    <property type="entry name" value="HTH-TYPE TRANSCRIPTIONAL ACTIVATOR RHAS-RELATED"/>
    <property type="match status" value="1"/>
</dbReference>
<sequence>MNKSPPASERSNLVRLWREADFGGAELLAASYHNHHFPPHAHDEYAFGIIERGAQAFQHDRGKRLTMPQGSIGVINPGDVHEGRPADGQGWDYRMVYLSPDFVCRLFEREAGHPAGLPWFARNVIFDDQTIVMLRAAHCSSASPHASRLEVSSLLTAAVIQLFARHAQFRQRRLEQAAAPRAVRHAREFIDAHLVASPSLEELASVAGVSPYHLLRQFKAIHGMAPHRYLIQRRVAMAKTMLLAGRQPRRVAIELGYCDQAHLSREFKTFYGVAPSRIGR</sequence>
<proteinExistence type="predicted"/>
<dbReference type="Gene3D" id="1.10.10.60">
    <property type="entry name" value="Homeodomain-like"/>
    <property type="match status" value="1"/>
</dbReference>
<reference evidence="5 6" key="1">
    <citation type="submission" date="2023-07" db="EMBL/GenBank/DDBJ databases">
        <title>Sorghum-associated microbial communities from plants grown in Nebraska, USA.</title>
        <authorList>
            <person name="Schachtman D."/>
        </authorList>
    </citation>
    <scope>NUCLEOTIDE SEQUENCE [LARGE SCALE GENOMIC DNA]</scope>
    <source>
        <strain evidence="5 6">596</strain>
    </source>
</reference>
<keyword evidence="2" id="KW-0238">DNA-binding</keyword>
<evidence type="ECO:0000313" key="5">
    <source>
        <dbReference type="EMBL" id="MDR6585425.1"/>
    </source>
</evidence>
<accession>A0ABU1PHK7</accession>
<evidence type="ECO:0000259" key="4">
    <source>
        <dbReference type="PROSITE" id="PS01124"/>
    </source>
</evidence>
<protein>
    <submittedName>
        <fullName evidence="5">AraC-like DNA-binding protein</fullName>
    </submittedName>
</protein>
<dbReference type="Pfam" id="PF02311">
    <property type="entry name" value="AraC_binding"/>
    <property type="match status" value="1"/>
</dbReference>
<dbReference type="InterPro" id="IPR050204">
    <property type="entry name" value="AraC_XylS_family_regulators"/>
</dbReference>
<dbReference type="PROSITE" id="PS01124">
    <property type="entry name" value="HTH_ARAC_FAMILY_2"/>
    <property type="match status" value="1"/>
</dbReference>
<dbReference type="Pfam" id="PF12833">
    <property type="entry name" value="HTH_18"/>
    <property type="match status" value="1"/>
</dbReference>
<dbReference type="InterPro" id="IPR009057">
    <property type="entry name" value="Homeodomain-like_sf"/>
</dbReference>
<organism evidence="5 6">
    <name type="scientific">Herbaspirillum frisingense</name>
    <dbReference type="NCBI Taxonomy" id="92645"/>
    <lineage>
        <taxon>Bacteria</taxon>
        <taxon>Pseudomonadati</taxon>
        <taxon>Pseudomonadota</taxon>
        <taxon>Betaproteobacteria</taxon>
        <taxon>Burkholderiales</taxon>
        <taxon>Oxalobacteraceae</taxon>
        <taxon>Herbaspirillum</taxon>
    </lineage>
</organism>
<keyword evidence="1" id="KW-0805">Transcription regulation</keyword>
<dbReference type="SUPFAM" id="SSF46689">
    <property type="entry name" value="Homeodomain-like"/>
    <property type="match status" value="2"/>
</dbReference>
<name>A0ABU1PHK7_9BURK</name>
<dbReference type="InterPro" id="IPR037923">
    <property type="entry name" value="HTH-like"/>
</dbReference>
<dbReference type="PANTHER" id="PTHR46796:SF2">
    <property type="entry name" value="TRANSCRIPTIONAL REGULATORY PROTEIN"/>
    <property type="match status" value="1"/>
</dbReference>
<evidence type="ECO:0000313" key="6">
    <source>
        <dbReference type="Proteomes" id="UP001260715"/>
    </source>
</evidence>
<evidence type="ECO:0000256" key="3">
    <source>
        <dbReference type="ARBA" id="ARBA00023163"/>
    </source>
</evidence>
<keyword evidence="6" id="KW-1185">Reference proteome</keyword>
<dbReference type="InterPro" id="IPR003313">
    <property type="entry name" value="AraC-bd"/>
</dbReference>
<dbReference type="SUPFAM" id="SSF51215">
    <property type="entry name" value="Regulatory protein AraC"/>
    <property type="match status" value="1"/>
</dbReference>
<gene>
    <name evidence="5" type="ORF">J2W50_003641</name>
</gene>
<dbReference type="EMBL" id="JAVDSJ010000004">
    <property type="protein sequence ID" value="MDR6585425.1"/>
    <property type="molecule type" value="Genomic_DNA"/>
</dbReference>